<dbReference type="InterPro" id="IPR038309">
    <property type="entry name" value="Rsd/AlgQ_sf"/>
</dbReference>
<evidence type="ECO:0000256" key="1">
    <source>
        <dbReference type="ARBA" id="ARBA00023015"/>
    </source>
</evidence>
<keyword evidence="2 3" id="KW-0804">Transcription</keyword>
<sequence length="160" mass="18440">MLDDCRTAQERWGGVNELIDRWLAERQELLVIFCGLSGVKSFQDNDPEYGPKLRKLCQLLVDYVSAGHFEVYDNLIQEGRQFDDTEGLKKAAEFYQIVDSTTESLLDFNDKYVEIDDLGALVSDLSHMGEMLANRFEAEDKMIDILHNAHKNEVFEIENK</sequence>
<name>A0ABQ0A6D2_9GAMM</name>
<proteinExistence type="inferred from homology"/>
<dbReference type="Pfam" id="PF04353">
    <property type="entry name" value="Rsd_AlgQ"/>
    <property type="match status" value="1"/>
</dbReference>
<dbReference type="EMBL" id="BAABWN010000002">
    <property type="protein sequence ID" value="GAA6167078.1"/>
    <property type="molecule type" value="Genomic_DNA"/>
</dbReference>
<evidence type="ECO:0000256" key="3">
    <source>
        <dbReference type="RuleBase" id="RU004409"/>
    </source>
</evidence>
<dbReference type="NCBIfam" id="NF008723">
    <property type="entry name" value="PRK11718.1"/>
    <property type="match status" value="1"/>
</dbReference>
<organism evidence="4 5">
    <name type="scientific">Sessilibacter corallicola</name>
    <dbReference type="NCBI Taxonomy" id="2904075"/>
    <lineage>
        <taxon>Bacteria</taxon>
        <taxon>Pseudomonadati</taxon>
        <taxon>Pseudomonadota</taxon>
        <taxon>Gammaproteobacteria</taxon>
        <taxon>Cellvibrionales</taxon>
        <taxon>Cellvibrionaceae</taxon>
        <taxon>Sessilibacter</taxon>
    </lineage>
</organism>
<keyword evidence="1 3" id="KW-0805">Transcription regulation</keyword>
<accession>A0ABQ0A6D2</accession>
<evidence type="ECO:0000313" key="5">
    <source>
        <dbReference type="Proteomes" id="UP001465153"/>
    </source>
</evidence>
<comment type="caution">
    <text evidence="4">The sequence shown here is derived from an EMBL/GenBank/DDBJ whole genome shotgun (WGS) entry which is preliminary data.</text>
</comment>
<dbReference type="RefSeq" id="WP_233087916.1">
    <property type="nucleotide sequence ID" value="NZ_BAABWN010000002.1"/>
</dbReference>
<gene>
    <name evidence="4" type="primary">rsd</name>
    <name evidence="4" type="ORF">NBRC116591_08880</name>
</gene>
<keyword evidence="5" id="KW-1185">Reference proteome</keyword>
<reference evidence="4 5" key="1">
    <citation type="submission" date="2024-04" db="EMBL/GenBank/DDBJ databases">
        <title>Draft genome sequence of Sessilibacter corallicola NBRC 116591.</title>
        <authorList>
            <person name="Miyakawa T."/>
            <person name="Kusuya Y."/>
            <person name="Miura T."/>
        </authorList>
    </citation>
    <scope>NUCLEOTIDE SEQUENCE [LARGE SCALE GENOMIC DNA]</scope>
    <source>
        <strain evidence="4 5">KU-00831-HH</strain>
    </source>
</reference>
<dbReference type="InterPro" id="IPR007448">
    <property type="entry name" value="Sigma70_reg_Rsd_AlgQ"/>
</dbReference>
<protein>
    <submittedName>
        <fullName evidence="4">Sigma D regulator</fullName>
    </submittedName>
</protein>
<dbReference type="Gene3D" id="1.20.120.1370">
    <property type="entry name" value="Regulator of RNA polymerase sigma(70) subunit, domain 4"/>
    <property type="match status" value="1"/>
</dbReference>
<evidence type="ECO:0000256" key="2">
    <source>
        <dbReference type="ARBA" id="ARBA00023163"/>
    </source>
</evidence>
<dbReference type="PIRSF" id="PIRSF016548">
    <property type="entry name" value="Rsd_AlgQ"/>
    <property type="match status" value="1"/>
</dbReference>
<evidence type="ECO:0000313" key="4">
    <source>
        <dbReference type="EMBL" id="GAA6167078.1"/>
    </source>
</evidence>
<dbReference type="Proteomes" id="UP001465153">
    <property type="component" value="Unassembled WGS sequence"/>
</dbReference>
<comment type="similarity">
    <text evidence="3">Belongs to the Rsd/AlgQ family.</text>
</comment>